<dbReference type="Pfam" id="PF12796">
    <property type="entry name" value="Ank_2"/>
    <property type="match status" value="1"/>
</dbReference>
<name>A0A2R5G327_9STRA</name>
<dbReference type="PROSITE" id="PS50088">
    <property type="entry name" value="ANK_REPEAT"/>
    <property type="match status" value="1"/>
</dbReference>
<sequence length="428" mass="47004">MGFFVRTIPLRKRRAKLHKHLIELMQRCASGDPAGVQSAVKKIDPFDKLSGNARELETMVQNFVETAVRMACSSRQLAVLRPLCEASHWTFEVQVGEDRRSFCDRILDVVLVCALSHVNIAGVRLVLSYEDWRPRAHHQFILVACRCNKVDIIQELLGDKRMRGVANQKQWIAAALESARNMRMESLRAIVNAKVLPDNSVGEGAIVMSACAKGQTGLVSELLADPNMPVKTLGLGALHIAASKGHVETMRILLDDARIRPESDGWKALDSAAVGGHLLATVELLERMRKSGSAQAARTRALRAASAWPRSYLAMEAILDAEDHRGGELDTLGLECMARVCGWDLDTPDISAIQASGLVRRFAESALSQDFVDLLGPDLVLWAIRAEDVELLQLLLAHDAVQLYGRDAEDALSSACASETTYTESEYG</sequence>
<proteinExistence type="predicted"/>
<reference evidence="2 3" key="1">
    <citation type="submission" date="2017-12" db="EMBL/GenBank/DDBJ databases">
        <title>Sequencing, de novo assembly and annotation of complete genome of a new Thraustochytrid species, strain FCC1311.</title>
        <authorList>
            <person name="Sedici K."/>
            <person name="Godart F."/>
            <person name="Aiese Cigliano R."/>
            <person name="Sanseverino W."/>
            <person name="Barakat M."/>
            <person name="Ortet P."/>
            <person name="Marechal E."/>
            <person name="Cagnac O."/>
            <person name="Amato A."/>
        </authorList>
    </citation>
    <scope>NUCLEOTIDE SEQUENCE [LARGE SCALE GENOMIC DNA]</scope>
</reference>
<dbReference type="InterPro" id="IPR002110">
    <property type="entry name" value="Ankyrin_rpt"/>
</dbReference>
<organism evidence="2 3">
    <name type="scientific">Hondaea fermentalgiana</name>
    <dbReference type="NCBI Taxonomy" id="2315210"/>
    <lineage>
        <taxon>Eukaryota</taxon>
        <taxon>Sar</taxon>
        <taxon>Stramenopiles</taxon>
        <taxon>Bigyra</taxon>
        <taxon>Labyrinthulomycetes</taxon>
        <taxon>Thraustochytrida</taxon>
        <taxon>Thraustochytriidae</taxon>
        <taxon>Hondaea</taxon>
    </lineage>
</organism>
<dbReference type="Gene3D" id="1.25.40.20">
    <property type="entry name" value="Ankyrin repeat-containing domain"/>
    <property type="match status" value="1"/>
</dbReference>
<evidence type="ECO:0000313" key="3">
    <source>
        <dbReference type="Proteomes" id="UP000241890"/>
    </source>
</evidence>
<keyword evidence="1" id="KW-0040">ANK repeat</keyword>
<accession>A0A2R5G327</accession>
<dbReference type="Proteomes" id="UP000241890">
    <property type="component" value="Unassembled WGS sequence"/>
</dbReference>
<evidence type="ECO:0000256" key="1">
    <source>
        <dbReference type="PROSITE-ProRule" id="PRU00023"/>
    </source>
</evidence>
<evidence type="ECO:0000313" key="2">
    <source>
        <dbReference type="EMBL" id="GBG24935.1"/>
    </source>
</evidence>
<dbReference type="PROSITE" id="PS50297">
    <property type="entry name" value="ANK_REP_REGION"/>
    <property type="match status" value="1"/>
</dbReference>
<comment type="caution">
    <text evidence="2">The sequence shown here is derived from an EMBL/GenBank/DDBJ whole genome shotgun (WGS) entry which is preliminary data.</text>
</comment>
<dbReference type="InterPro" id="IPR036770">
    <property type="entry name" value="Ankyrin_rpt-contain_sf"/>
</dbReference>
<feature type="repeat" description="ANK" evidence="1">
    <location>
        <begin position="233"/>
        <end position="255"/>
    </location>
</feature>
<gene>
    <name evidence="2" type="ORF">FCC1311_011522</name>
</gene>
<dbReference type="AlphaFoldDB" id="A0A2R5G327"/>
<dbReference type="OrthoDB" id="10057496at2759"/>
<keyword evidence="3" id="KW-1185">Reference proteome</keyword>
<dbReference type="EMBL" id="BEYU01000009">
    <property type="protein sequence ID" value="GBG24935.1"/>
    <property type="molecule type" value="Genomic_DNA"/>
</dbReference>
<protein>
    <submittedName>
        <fullName evidence="2">Protein phosphatase 1 regulatory subunit 12A</fullName>
    </submittedName>
</protein>
<dbReference type="SUPFAM" id="SSF48403">
    <property type="entry name" value="Ankyrin repeat"/>
    <property type="match status" value="1"/>
</dbReference>
<dbReference type="InParanoid" id="A0A2R5G327"/>